<dbReference type="GO" id="GO:0016491">
    <property type="term" value="F:oxidoreductase activity"/>
    <property type="evidence" value="ECO:0007669"/>
    <property type="project" value="InterPro"/>
</dbReference>
<dbReference type="SUPFAM" id="SSF51971">
    <property type="entry name" value="Nucleotide-binding domain"/>
    <property type="match status" value="1"/>
</dbReference>
<accession>T0YUJ3</accession>
<dbReference type="InterPro" id="IPR036188">
    <property type="entry name" value="FAD/NAD-bd_sf"/>
</dbReference>
<comment type="caution">
    <text evidence="2">The sequence shown here is derived from an EMBL/GenBank/DDBJ whole genome shotgun (WGS) entry which is preliminary data.</text>
</comment>
<organism evidence="2">
    <name type="scientific">mine drainage metagenome</name>
    <dbReference type="NCBI Taxonomy" id="410659"/>
    <lineage>
        <taxon>unclassified sequences</taxon>
        <taxon>metagenomes</taxon>
        <taxon>ecological metagenomes</taxon>
    </lineage>
</organism>
<dbReference type="EMBL" id="AUZZ01001734">
    <property type="protein sequence ID" value="EQD63070.1"/>
    <property type="molecule type" value="Genomic_DNA"/>
</dbReference>
<dbReference type="PANTHER" id="PTHR42783">
    <property type="entry name" value="GLUTAMATE SYNTHASE [NADPH] SMALL CHAIN"/>
    <property type="match status" value="1"/>
</dbReference>
<evidence type="ECO:0000313" key="2">
    <source>
        <dbReference type="EMBL" id="EQD36668.1"/>
    </source>
</evidence>
<reference evidence="2" key="2">
    <citation type="journal article" date="2014" name="ISME J.">
        <title>Microbial stratification in low pH oxic and suboxic macroscopic growths along an acid mine drainage.</title>
        <authorList>
            <person name="Mendez-Garcia C."/>
            <person name="Mesa V."/>
            <person name="Sprenger R.R."/>
            <person name="Richter M."/>
            <person name="Diez M.S."/>
            <person name="Solano J."/>
            <person name="Bargiela R."/>
            <person name="Golyshina O.V."/>
            <person name="Manteca A."/>
            <person name="Ramos J.L."/>
            <person name="Gallego J.R."/>
            <person name="Llorente I."/>
            <person name="Martins Dos Santos V.A."/>
            <person name="Jensen O.N."/>
            <person name="Pelaez A.I."/>
            <person name="Sanchez J."/>
            <person name="Ferrer M."/>
        </authorList>
    </citation>
    <scope>NUCLEOTIDE SEQUENCE</scope>
</reference>
<proteinExistence type="predicted"/>
<dbReference type="Gene3D" id="3.50.50.60">
    <property type="entry name" value="FAD/NAD(P)-binding domain"/>
    <property type="match status" value="2"/>
</dbReference>
<evidence type="ECO:0000259" key="1">
    <source>
        <dbReference type="Pfam" id="PF07992"/>
    </source>
</evidence>
<dbReference type="Pfam" id="PF07992">
    <property type="entry name" value="Pyr_redox_2"/>
    <property type="match status" value="1"/>
</dbReference>
<sequence>MVDDFAQKEIAWLLSIGGIEARCSQMLGRDITLDGLLQVYDAVFLGMGLAGVNALGIMEPQAIGLRNAVEFIAELRQTIDKSTVVVGRRVVVIGGGMTAVDASVQARKLGAEEVNLVYRRGPESMSSSTVEQRWAQTNGVTIRHCWTPMEILCEAGHVSGVRFAATGIRDGKLVLTGDILTLAADMVLKAIGQTYVQEPAGASIRLQGGRIVTDEEGHSSLERVWAGGDCQYGGQDLTVVAVEHGKRAAISIDASLRALNEHTSTREDHHG</sequence>
<dbReference type="InterPro" id="IPR023753">
    <property type="entry name" value="FAD/NAD-binding_dom"/>
</dbReference>
<gene>
    <name evidence="2" type="ORF">B1A_17817</name>
    <name evidence="3" type="ORF">B2A_02546</name>
</gene>
<feature type="domain" description="FAD/NAD(P)-binding" evidence="1">
    <location>
        <begin position="37"/>
        <end position="245"/>
    </location>
</feature>
<evidence type="ECO:0000313" key="3">
    <source>
        <dbReference type="EMBL" id="EQD63070.1"/>
    </source>
</evidence>
<dbReference type="EMBL" id="AUZX01013118">
    <property type="protein sequence ID" value="EQD36668.1"/>
    <property type="molecule type" value="Genomic_DNA"/>
</dbReference>
<dbReference type="PRINTS" id="PR00368">
    <property type="entry name" value="FADPNR"/>
</dbReference>
<reference evidence="2" key="1">
    <citation type="submission" date="2013-08" db="EMBL/GenBank/DDBJ databases">
        <authorList>
            <person name="Mendez C."/>
            <person name="Richter M."/>
            <person name="Ferrer M."/>
            <person name="Sanchez J."/>
        </authorList>
    </citation>
    <scope>NUCLEOTIDE SEQUENCE</scope>
</reference>
<dbReference type="AlphaFoldDB" id="T0YUJ3"/>
<dbReference type="PANTHER" id="PTHR42783:SF3">
    <property type="entry name" value="GLUTAMATE SYNTHASE [NADPH] SMALL CHAIN-RELATED"/>
    <property type="match status" value="1"/>
</dbReference>
<protein>
    <submittedName>
        <fullName evidence="2">Glutamate synthase subunit beta</fullName>
    </submittedName>
</protein>
<name>T0YUJ3_9ZZZZ</name>